<organism evidence="1 2">
    <name type="scientific">Castor canadensis</name>
    <name type="common">American beaver</name>
    <dbReference type="NCBI Taxonomy" id="51338"/>
    <lineage>
        <taxon>Eukaryota</taxon>
        <taxon>Metazoa</taxon>
        <taxon>Chordata</taxon>
        <taxon>Craniata</taxon>
        <taxon>Vertebrata</taxon>
        <taxon>Euteleostomi</taxon>
        <taxon>Mammalia</taxon>
        <taxon>Eutheria</taxon>
        <taxon>Euarchontoglires</taxon>
        <taxon>Glires</taxon>
        <taxon>Rodentia</taxon>
        <taxon>Castorimorpha</taxon>
        <taxon>Castoridae</taxon>
        <taxon>Castor</taxon>
    </lineage>
</organism>
<evidence type="ECO:0000313" key="2">
    <source>
        <dbReference type="RefSeq" id="XP_073901957.1"/>
    </source>
</evidence>
<name>A0AC58KAL6_CASCN</name>
<gene>
    <name evidence="2" type="primary">LOC109693879</name>
</gene>
<protein>
    <submittedName>
        <fullName evidence="2">Uncharacterized protein</fullName>
    </submittedName>
</protein>
<sequence>MSVLRVMSPLTIWAPRLLFMSLELWLLVQGFPIPRKAQDSVQLTSKVRGPMEPWSSHSLDLLPDSPQMLTPRADRGDFDYLGASAASQVLAPPHLLTDSLLPFLDRDSTRQPSPEPDPFAVAQQELNDKLNLPERPPEAVPMPNGDQNQAPALPPLLKSKTQTVSVDQASDGQAFDILVPPLDRQISKLAKFIVSRWKLKKDAARHQGLDETVAGTPYQFANLKLQTQPLQDDYIDPGMSTADSDSPPLKLQESTDEPPEPLEQVEPSSVQQEAPVQQFSSEEVEQSVHHKVNAPSPNVNEAQPSNVPKVTMKHVDLEVTLTTGPSPSHQQASENTKDITPLSTQQVAPAQTSELPEDTEPSGGQMEAPVQPTERPEEVKPPVDQEATTEAPESPMESTAPSQEVTVQPPAQDQPEENILPSVTGKPVDVEITTTSEPTKEATSSLAQAEAPDQPSESLGEAETSGTHLQSPVQPPEYGEELQPSPTQKVVLPQPSGPLSETETSLIEQEQPAQPSEPPEESEPSGSLAEAPVQPAKPSEEVKPSVEQEAAVPPPAQNQAEESILPSVTGKPVDVEITTTSEPTKEATSSLAQAEAPAQPSESLGEAETLGTHLQSPVQPPEYGEELQPSPTQKVVPPQPSGPLSETETSLSEQEQPAQPSEPPKELEPSGSLAEAPIQPAKPSEEVKPSVEQEAPVPPPAQNQAEESILPSVTGKPVDVEITTTSEPTKEATSSLAQAEAPAQPSESPGEAETSETQVQSPIQPPQYGEELQPFPTQQVVPPQPSGPLSETETSLSEQEQPAQPSEPPKELEPSGSLAEAPIQPAKPSEEVKPSVEQEAPVPPPAQNQAEESILPSVTGKPVDVEITTTSEPTKEATSSLAQAEAPAQPSESPGEAETSETQVQSPIQPPQYGEELQPFPTQQVVPPQPSGPLSETETSLSEQEQPAQPSEPPKELEPSGSLAEAPIQPAKPSEEVKPSVEQEAAVPPPAQNQAEESILPSVTGKPVDVEITTTSEPTKEATSSLAQAEAPAQPSESLGEAETSGTHLQSPVQPPEYGEELQPSPTQKVVPPQPSGPLSETETSLSEQEQPAQPSEPPKELEPSGSLAEAPIQPAKPSEEVKPSVEQEAAVPPPAQNQAEESILPSVTGKPVDVEITTTSEPTKEATSSLAQAEAPAQPSESLGEAETSGTHLQSPVQPPEYGEELQPSPTQKVVPPQPSGPLSETETSLSEQEQPAQPSEPPKELEPSGSLAEAPIQPAKPSEEVKPSVEQEAAVPPPAQNQAEESILPSVTGKPVDVEITTTSEPTKEATSSLAQAEAPAQPSESLGEAETSGTHLQSPVQPPEYGEELQPSPTQKVVPPQPSGPLSETETSLSEQEQPAQPSEPPKELEPSGSLAEAPIQPAKPSEEVKPSVEQEAAVPPPAQNQAEESILPSVTGKPVDVEITTTSEPTKEATSSLAQAEAPAQPSESLGEAETSGTHLQSPVQPPEYGEELQPSPTQKVVPPQPSGPLSETETSLSEQEQPAQPSEPPKELEPSGSLAEAPIQPAKPSEEVKPSVEQEAAVPPPAQNQAEESILPSVTGKPVDVEITTTSEPTKEATSSLAQAEAPAQPSESLGEAETSGTHLQSPVQPPEYGEELQPSPTQKVVPPQPSGPLSETETSLSEQEQPAQPSEPPKELEPSGSLAEAPIQPAKPSEEVKPSVEQEAPVPPPAQDQGQQDTSPSVTGKPVDVEITITPEPTQEAASSPTQPSEFAEGAEPSPSEKEQAVEPSVSPGEAQPSGIHMTAPAQASESAEESEPPPPQQEQQAQSSVSSEQSEALITQHETTTQKPEPWEKDELSPINQGATAQPEELPEEPSPSQQESSVPPVMPSVNTELSPIQPQLPTQSPESSEISDLPPLGDSISFSPQDLEIMFRKQHPNLQETTDKHVDMEITMTPQTTVEFEPIPVQQDTQNFTDATKQLELFLTQSGSPSQTPQFPENVDSSPVQPEPTAQPSPAQSEPIAQPFPAQPEPIILPSPAQPEPTAQPPAQPEPTAQPFPAQPEPIILPSPAQPEPTAQPSPAQPEPTAQPSPAQSEPIAQPFPAQPEPIILPSPAQPEPTAQPSPAQPQPMALPSPSLPESTTQLSPAQPESIVLPSPTQLLSTAQPFPAQPEPTAQAPVHYEMTVPILGQDEAQYSMSRVTIQPLDLELPITSKPTTKVKNSPPVKKTRTPPPKPPQVTLPHPVQIQDQHPSLTEGTIQPVDLQFSITVQPITEDELSPAMQETPVQLTEPPMEVVPQSPVQQEMTISVPGQDEVQYPTSPSVTFQPLDLELTITTETTTGPDLSPIVQETPTQPPEPPREDVEVQPPVYQEVTAPTPDQDQVQHPIPHSTSFETLGLELTVNPEPTTGANLTTAPAKPTATLKHPDQNQAQHPNLSQVTVRPFDVELTPTPEPSMEAEYSTIVKTTTAPPPKHPEVTLPHPVQNQAQHPNLNEVTVQPLALGVALTSESKQSTTLKKTTAPPPKVEVTLPQVTVKTLKLEITKSSQPTTEVKRSSMQETSTQPPKPAAETKIQPSTSGQDQAQHPTLAVTEANNTTTPPPQHPEVTPPHSEQLQSGLERTTIAHSVNPTTESALTVQTEPNATPYTNICELCTCRDESLLCVGLSPTQKLRRVPVPKPNTYKKVLTTLNFHGNDIDYIDNNAWKAYRWTEKLILSENRLTELRKDSFEGLLSLEYLDLSCNKIQYIERGTFESLPFLKFVNLGCNLIAELNFGTFQAWHGMQFLHQVILSRNPLTTVEDSHLFKLPALKYLDLGKTQVRLATLENILLMTLKLEKLILPRHMTCCLCQFKYIEIVCKTVKLHCDNECLTNTIHCFEEASIGNTEGKFMKVLQTRKKRTSTELIIEPESEYEDQNGVSFSGFINEQPDFNDESDLNSALNYILPFFSQGNLEDVKSKLLPFIKLLFSNGQNGNNSPGNLKNDIKRPTLKPSSNNSAYKNKLNKLYFLENLLDAEIQEKIDEVKKKEKTAMFMQPSLLGPKSKRQIFQRKMDTAQPQENSLAESVEKRLQRVNRVLKGPKGKQKRPFKEVRKQSTWEKQSAPPLVEAIAAERRDKRPPLRELEQLHMVQEPRISEEFTFQTEPSLTKEQKATVSSFLSPYSVDRAFMPTIAKPLPRVRNKAEDFTYTMFVLEEASARVRNMEASKPITYDQKNYHQTGSHVVHRIPKFRKKKSRSNMLLAHGPQFSAVRSLINFPSRRSFSSLQDLSSQNNPFSDVYALAEPVTEDSPMQKQTEGSAFEGNALVANTDEPEETLSDATNQEDAADADSSVGAFDEIPTVKQTSEIQWEYPSMGTDSPTKPKNLLSTLLPPIDHLESKLIQQLQFLIPNYNVKTLLSRMIQNMRIDCSEAEFSRACSKLMLRTGYLMKILSKQQEPSVSRTDWDMDQRKTEDYISDNKEVQSEKKGQESSELTEEVPGYGYKNKLILAVSMTIVVMISIIIFCVIEIYSHRIATEDDREGSSRGLFGFLRRRCPKKSENQESFVWLRWPLWLRNMYISLNATRKKNMAQKLHDKDSSDKDEIFNKDAGELREVIVHTSGTSKKKGLNYSPRELSKVVLTNEKRELVEVLSTQPVQ</sequence>
<dbReference type="RefSeq" id="XP_073901957.1">
    <property type="nucleotide sequence ID" value="XM_074045856.1"/>
</dbReference>
<reference evidence="2" key="1">
    <citation type="submission" date="2025-08" db="UniProtKB">
        <authorList>
            <consortium name="RefSeq"/>
        </authorList>
    </citation>
    <scope>IDENTIFICATION</scope>
</reference>
<evidence type="ECO:0000313" key="1">
    <source>
        <dbReference type="Proteomes" id="UP001732720"/>
    </source>
</evidence>
<keyword evidence="1" id="KW-1185">Reference proteome</keyword>
<dbReference type="Proteomes" id="UP001732720">
    <property type="component" value="Chromosome 11"/>
</dbReference>
<proteinExistence type="predicted"/>
<accession>A0AC58KAL6</accession>